<evidence type="ECO:0000313" key="6">
    <source>
        <dbReference type="Proteomes" id="UP000596660"/>
    </source>
</evidence>
<proteinExistence type="predicted"/>
<keyword evidence="1" id="KW-0677">Repeat</keyword>
<dbReference type="AlphaFoldDB" id="A0A803MWR7"/>
<dbReference type="SMART" id="SM00248">
    <property type="entry name" value="ANK"/>
    <property type="match status" value="5"/>
</dbReference>
<evidence type="ECO:0000256" key="3">
    <source>
        <dbReference type="PROSITE-ProRule" id="PRU00023"/>
    </source>
</evidence>
<dbReference type="InterPro" id="IPR002110">
    <property type="entry name" value="Ankyrin_rpt"/>
</dbReference>
<protein>
    <recommendedName>
        <fullName evidence="7">PGG domain-containing protein</fullName>
    </recommendedName>
</protein>
<reference evidence="5" key="2">
    <citation type="submission" date="2021-03" db="UniProtKB">
        <authorList>
            <consortium name="EnsemblPlants"/>
        </authorList>
    </citation>
    <scope>IDENTIFICATION</scope>
</reference>
<keyword evidence="4" id="KW-0812">Transmembrane</keyword>
<evidence type="ECO:0008006" key="7">
    <source>
        <dbReference type="Google" id="ProtNLM"/>
    </source>
</evidence>
<sequence length="401" mass="45181">MEVQTQRSQPNAMARLYDAALKGDVHSLNNLLQEDALILERCIIERGRYTQSPLHVAAKMGHLDFVKTVLEANSTMRFAHDEDGMTPVHVAAIHGKIDVLETFHSEEPQAIRELTKSGETVLHLCVKHNQMEALLLLLNHKDEIDLELLINSEDSDGNTILHLAVIDKQVEMVKLLLKQNRIEVSSVNKKGLTALDCHLLRRKVIKMCWCREVTKKWPNGDEIGPALENAKALRAKDTQKIKKREKQVKDQSNALMVAASVIAAMAFEFCVSPSDRSLHLLVSNTIALASSLSVIILLIGGLPYSRIFVRVLRITMWIAVSAIAMTYITSIRMLADYRWSTLLVTLMYTSVVWSSVMAILILTHTHNFLFNFVINHPTLRSFFSNYLCCACVNDEKAVEQV</sequence>
<keyword evidence="4" id="KW-1133">Transmembrane helix</keyword>
<evidence type="ECO:0000256" key="2">
    <source>
        <dbReference type="ARBA" id="ARBA00023043"/>
    </source>
</evidence>
<dbReference type="PROSITE" id="PS50297">
    <property type="entry name" value="ANK_REP_REGION"/>
    <property type="match status" value="2"/>
</dbReference>
<dbReference type="PANTHER" id="PTHR24186">
    <property type="entry name" value="PROTEIN PHOSPHATASE 1 REGULATORY SUBUNIT"/>
    <property type="match status" value="1"/>
</dbReference>
<feature type="repeat" description="ANK" evidence="3">
    <location>
        <begin position="49"/>
        <end position="81"/>
    </location>
</feature>
<dbReference type="OMA" id="VLRITMW"/>
<accession>A0A803MWR7</accession>
<dbReference type="SUPFAM" id="SSF48403">
    <property type="entry name" value="Ankyrin repeat"/>
    <property type="match status" value="1"/>
</dbReference>
<dbReference type="EnsemblPlants" id="AUR62036647-RA">
    <property type="protein sequence ID" value="AUR62036647-RA:cds"/>
    <property type="gene ID" value="AUR62036647"/>
</dbReference>
<keyword evidence="4" id="KW-0472">Membrane</keyword>
<keyword evidence="2 3" id="KW-0040">ANK repeat</keyword>
<evidence type="ECO:0000256" key="1">
    <source>
        <dbReference type="ARBA" id="ARBA00022737"/>
    </source>
</evidence>
<dbReference type="Gramene" id="AUR62036647-RA">
    <property type="protein sequence ID" value="AUR62036647-RA:cds"/>
    <property type="gene ID" value="AUR62036647"/>
</dbReference>
<feature type="transmembrane region" description="Helical" evidence="4">
    <location>
        <begin position="314"/>
        <end position="335"/>
    </location>
</feature>
<evidence type="ECO:0000256" key="4">
    <source>
        <dbReference type="SAM" id="Phobius"/>
    </source>
</evidence>
<feature type="repeat" description="ANK" evidence="3">
    <location>
        <begin position="156"/>
        <end position="180"/>
    </location>
</feature>
<dbReference type="GO" id="GO:0005886">
    <property type="term" value="C:plasma membrane"/>
    <property type="evidence" value="ECO:0007669"/>
    <property type="project" value="TreeGrafter"/>
</dbReference>
<reference evidence="5" key="1">
    <citation type="journal article" date="2017" name="Nature">
        <title>The genome of Chenopodium quinoa.</title>
        <authorList>
            <person name="Jarvis D.E."/>
            <person name="Ho Y.S."/>
            <person name="Lightfoot D.J."/>
            <person name="Schmoeckel S.M."/>
            <person name="Li B."/>
            <person name="Borm T.J.A."/>
            <person name="Ohyanagi H."/>
            <person name="Mineta K."/>
            <person name="Michell C.T."/>
            <person name="Saber N."/>
            <person name="Kharbatia N.M."/>
            <person name="Rupper R.R."/>
            <person name="Sharp A.R."/>
            <person name="Dally N."/>
            <person name="Boughton B.A."/>
            <person name="Woo Y.H."/>
            <person name="Gao G."/>
            <person name="Schijlen E.G.W.M."/>
            <person name="Guo X."/>
            <person name="Momin A.A."/>
            <person name="Negrao S."/>
            <person name="Al-Babili S."/>
            <person name="Gehring C."/>
            <person name="Roessner U."/>
            <person name="Jung C."/>
            <person name="Murphy K."/>
            <person name="Arold S.T."/>
            <person name="Gojobori T."/>
            <person name="van der Linden C.G."/>
            <person name="van Loo E.N."/>
            <person name="Jellen E.N."/>
            <person name="Maughan P.J."/>
            <person name="Tester M."/>
        </authorList>
    </citation>
    <scope>NUCLEOTIDE SEQUENCE [LARGE SCALE GENOMIC DNA]</scope>
    <source>
        <strain evidence="5">cv. PI 614886</strain>
    </source>
</reference>
<evidence type="ECO:0000313" key="5">
    <source>
        <dbReference type="EnsemblPlants" id="AUR62036647-RA:cds"/>
    </source>
</evidence>
<feature type="transmembrane region" description="Helical" evidence="4">
    <location>
        <begin position="253"/>
        <end position="274"/>
    </location>
</feature>
<dbReference type="SMR" id="A0A803MWR7"/>
<feature type="transmembrane region" description="Helical" evidence="4">
    <location>
        <begin position="341"/>
        <end position="362"/>
    </location>
</feature>
<name>A0A803MWR7_CHEQI</name>
<dbReference type="InterPro" id="IPR036770">
    <property type="entry name" value="Ankyrin_rpt-contain_sf"/>
</dbReference>
<dbReference type="Pfam" id="PF13857">
    <property type="entry name" value="Ank_5"/>
    <property type="match status" value="1"/>
</dbReference>
<dbReference type="Proteomes" id="UP000596660">
    <property type="component" value="Unplaced"/>
</dbReference>
<feature type="transmembrane region" description="Helical" evidence="4">
    <location>
        <begin position="280"/>
        <end position="302"/>
    </location>
</feature>
<dbReference type="Pfam" id="PF12796">
    <property type="entry name" value="Ank_2"/>
    <property type="match status" value="1"/>
</dbReference>
<dbReference type="PANTHER" id="PTHR24186:SF37">
    <property type="entry name" value="PGG DOMAIN-CONTAINING PROTEIN"/>
    <property type="match status" value="1"/>
</dbReference>
<dbReference type="Gene3D" id="1.25.40.20">
    <property type="entry name" value="Ankyrin repeat-containing domain"/>
    <property type="match status" value="2"/>
</dbReference>
<dbReference type="PROSITE" id="PS50088">
    <property type="entry name" value="ANK_REPEAT"/>
    <property type="match status" value="2"/>
</dbReference>
<organism evidence="5 6">
    <name type="scientific">Chenopodium quinoa</name>
    <name type="common">Quinoa</name>
    <dbReference type="NCBI Taxonomy" id="63459"/>
    <lineage>
        <taxon>Eukaryota</taxon>
        <taxon>Viridiplantae</taxon>
        <taxon>Streptophyta</taxon>
        <taxon>Embryophyta</taxon>
        <taxon>Tracheophyta</taxon>
        <taxon>Spermatophyta</taxon>
        <taxon>Magnoliopsida</taxon>
        <taxon>eudicotyledons</taxon>
        <taxon>Gunneridae</taxon>
        <taxon>Pentapetalae</taxon>
        <taxon>Caryophyllales</taxon>
        <taxon>Chenopodiaceae</taxon>
        <taxon>Chenopodioideae</taxon>
        <taxon>Atripliceae</taxon>
        <taxon>Chenopodium</taxon>
    </lineage>
</organism>
<keyword evidence="6" id="KW-1185">Reference proteome</keyword>